<proteinExistence type="predicted"/>
<dbReference type="AlphaFoldDB" id="A0A1I1AFL9"/>
<dbReference type="Proteomes" id="UP000199012">
    <property type="component" value="Unassembled WGS sequence"/>
</dbReference>
<evidence type="ECO:0008006" key="3">
    <source>
        <dbReference type="Google" id="ProtNLM"/>
    </source>
</evidence>
<dbReference type="STRING" id="988821.SAMN05421867_1184"/>
<organism evidence="1 2">
    <name type="scientific">Cellulomonas marina</name>
    <dbReference type="NCBI Taxonomy" id="988821"/>
    <lineage>
        <taxon>Bacteria</taxon>
        <taxon>Bacillati</taxon>
        <taxon>Actinomycetota</taxon>
        <taxon>Actinomycetes</taxon>
        <taxon>Micrococcales</taxon>
        <taxon>Cellulomonadaceae</taxon>
        <taxon>Cellulomonas</taxon>
    </lineage>
</organism>
<gene>
    <name evidence="1" type="ORF">SAMN05421867_1184</name>
</gene>
<sequence>MVGQFERWLVAEGWQVHREVDYCDVVAHRGAERLFAEAKGRTASIGLDVDTLYGQLLRRVPTVAGAGVRLGVVVPTEGRTAALRVAGEVRRLLGITVYVVGESGGVTPLGPEDS</sequence>
<evidence type="ECO:0000313" key="2">
    <source>
        <dbReference type="Proteomes" id="UP000199012"/>
    </source>
</evidence>
<accession>A0A1I1AFL9</accession>
<keyword evidence="2" id="KW-1185">Reference proteome</keyword>
<reference evidence="1 2" key="1">
    <citation type="submission" date="2016-10" db="EMBL/GenBank/DDBJ databases">
        <authorList>
            <person name="de Groot N.N."/>
        </authorList>
    </citation>
    <scope>NUCLEOTIDE SEQUENCE [LARGE SCALE GENOMIC DNA]</scope>
    <source>
        <strain evidence="1 2">CGMCC 4.6945</strain>
    </source>
</reference>
<evidence type="ECO:0000313" key="1">
    <source>
        <dbReference type="EMBL" id="SFB36819.1"/>
    </source>
</evidence>
<protein>
    <recommendedName>
        <fullName evidence="3">Restriction endonuclease</fullName>
    </recommendedName>
</protein>
<dbReference type="EMBL" id="FOKA01000018">
    <property type="protein sequence ID" value="SFB36819.1"/>
    <property type="molecule type" value="Genomic_DNA"/>
</dbReference>
<name>A0A1I1AFL9_9CELL</name>